<dbReference type="RefSeq" id="WP_093192855.1">
    <property type="nucleotide sequence ID" value="NZ_FNEV01000002.1"/>
</dbReference>
<dbReference type="InterPro" id="IPR029035">
    <property type="entry name" value="DHS-like_NAD/FAD-binding_dom"/>
</dbReference>
<evidence type="ECO:0000256" key="3">
    <source>
        <dbReference type="ARBA" id="ARBA00023027"/>
    </source>
</evidence>
<dbReference type="PROSITE" id="PS50305">
    <property type="entry name" value="SIRTUIN"/>
    <property type="match status" value="1"/>
</dbReference>
<dbReference type="GO" id="GO:0070403">
    <property type="term" value="F:NAD+ binding"/>
    <property type="evidence" value="ECO:0007669"/>
    <property type="project" value="InterPro"/>
</dbReference>
<evidence type="ECO:0000256" key="2">
    <source>
        <dbReference type="ARBA" id="ARBA00022679"/>
    </source>
</evidence>
<feature type="active site" description="Proton acceptor" evidence="4">
    <location>
        <position position="119"/>
    </location>
</feature>
<feature type="binding site" evidence="4">
    <location>
        <position position="147"/>
    </location>
    <ligand>
        <name>Zn(2+)</name>
        <dbReference type="ChEBI" id="CHEBI:29105"/>
    </ligand>
</feature>
<dbReference type="InterPro" id="IPR003000">
    <property type="entry name" value="Sirtuin"/>
</dbReference>
<dbReference type="STRING" id="86666.SAMN04490247_1118"/>
<evidence type="ECO:0000256" key="4">
    <source>
        <dbReference type="PROSITE-ProRule" id="PRU00236"/>
    </source>
</evidence>
<dbReference type="InterPro" id="IPR026591">
    <property type="entry name" value="Sirtuin_cat_small_dom_sf"/>
</dbReference>
<dbReference type="OrthoDB" id="9800582at2"/>
<keyword evidence="4" id="KW-0479">Metal-binding</keyword>
<dbReference type="PANTHER" id="PTHR11085">
    <property type="entry name" value="NAD-DEPENDENT PROTEIN DEACYLASE SIRTUIN-5, MITOCHONDRIAL-RELATED"/>
    <property type="match status" value="1"/>
</dbReference>
<dbReference type="InterPro" id="IPR050134">
    <property type="entry name" value="NAD-dep_sirtuin_deacylases"/>
</dbReference>
<gene>
    <name evidence="6" type="ORF">SAMN04490247_1118</name>
</gene>
<dbReference type="Pfam" id="PF02146">
    <property type="entry name" value="SIR2"/>
    <property type="match status" value="1"/>
</dbReference>
<organism evidence="6 7">
    <name type="scientific">Salimicrobium halophilum</name>
    <dbReference type="NCBI Taxonomy" id="86666"/>
    <lineage>
        <taxon>Bacteria</taxon>
        <taxon>Bacillati</taxon>
        <taxon>Bacillota</taxon>
        <taxon>Bacilli</taxon>
        <taxon>Bacillales</taxon>
        <taxon>Bacillaceae</taxon>
        <taxon>Salimicrobium</taxon>
    </lineage>
</organism>
<dbReference type="InterPro" id="IPR026590">
    <property type="entry name" value="Ssirtuin_cat_dom"/>
</dbReference>
<dbReference type="Proteomes" id="UP000199225">
    <property type="component" value="Unassembled WGS sequence"/>
</dbReference>
<feature type="binding site" evidence="4">
    <location>
        <position position="149"/>
    </location>
    <ligand>
        <name>Zn(2+)</name>
        <dbReference type="ChEBI" id="CHEBI:29105"/>
    </ligand>
</feature>
<keyword evidence="4" id="KW-0862">Zinc</keyword>
<dbReference type="PANTHER" id="PTHR11085:SF4">
    <property type="entry name" value="NAD-DEPENDENT PROTEIN DEACYLASE"/>
    <property type="match status" value="1"/>
</dbReference>
<feature type="binding site" evidence="4">
    <location>
        <position position="130"/>
    </location>
    <ligand>
        <name>Zn(2+)</name>
        <dbReference type="ChEBI" id="CHEBI:29105"/>
    </ligand>
</feature>
<sequence length="236" mass="26509">MLDTIKDILSSADHVVALTGAGVSTASGIPDFRSSEGLWSEDKSREELMSRDFFDQNPEEFWHHYKSIFKLKLLQNYGPNAVHRFLLDLEKKGKRVDVVTQNVDGLHTAAGNGNVLEYHGTLKTATCPDCYKTYPLEKILSEDVPTCTCGSIPKPDVVLFGDMIQYHEEAERLVRKADVTLVLGTSLSVMPFNMLPMAAGGVKILINNQPTDKDYMFDYYIHDDLSEVVAYLNRKE</sequence>
<dbReference type="EC" id="2.3.1.286" evidence="1"/>
<dbReference type="GO" id="GO:0046872">
    <property type="term" value="F:metal ion binding"/>
    <property type="evidence" value="ECO:0007669"/>
    <property type="project" value="UniProtKB-KW"/>
</dbReference>
<keyword evidence="7" id="KW-1185">Reference proteome</keyword>
<feature type="domain" description="Deacetylase sirtuin-type" evidence="5">
    <location>
        <begin position="1"/>
        <end position="236"/>
    </location>
</feature>
<dbReference type="GO" id="GO:0017136">
    <property type="term" value="F:histone deacetylase activity, NAD-dependent"/>
    <property type="evidence" value="ECO:0007669"/>
    <property type="project" value="TreeGrafter"/>
</dbReference>
<name>A0A1G8RLL4_9BACI</name>
<dbReference type="Gene3D" id="3.30.1600.10">
    <property type="entry name" value="SIR2/SIRT2 'Small Domain"/>
    <property type="match status" value="1"/>
</dbReference>
<dbReference type="CDD" id="cd01407">
    <property type="entry name" value="SIR2-fam"/>
    <property type="match status" value="1"/>
</dbReference>
<dbReference type="SUPFAM" id="SSF52467">
    <property type="entry name" value="DHS-like NAD/FAD-binding domain"/>
    <property type="match status" value="1"/>
</dbReference>
<accession>A0A1G8RLL4</accession>
<protein>
    <recommendedName>
        <fullName evidence="1">protein acetyllysine N-acetyltransferase</fullName>
        <ecNumber evidence="1">2.3.1.286</ecNumber>
    </recommendedName>
</protein>
<evidence type="ECO:0000256" key="1">
    <source>
        <dbReference type="ARBA" id="ARBA00012928"/>
    </source>
</evidence>
<keyword evidence="3" id="KW-0520">NAD</keyword>
<reference evidence="7" key="1">
    <citation type="submission" date="2016-10" db="EMBL/GenBank/DDBJ databases">
        <authorList>
            <person name="Varghese N."/>
            <person name="Submissions S."/>
        </authorList>
    </citation>
    <scope>NUCLEOTIDE SEQUENCE [LARGE SCALE GENOMIC DNA]</scope>
    <source>
        <strain evidence="7">DSM 4771</strain>
    </source>
</reference>
<feature type="binding site" evidence="4">
    <location>
        <position position="127"/>
    </location>
    <ligand>
        <name>Zn(2+)</name>
        <dbReference type="ChEBI" id="CHEBI:29105"/>
    </ligand>
</feature>
<dbReference type="NCBIfam" id="NF001754">
    <property type="entry name" value="PRK00481.1-4"/>
    <property type="match status" value="1"/>
</dbReference>
<evidence type="ECO:0000313" key="6">
    <source>
        <dbReference type="EMBL" id="SDJ17974.1"/>
    </source>
</evidence>
<dbReference type="AlphaFoldDB" id="A0A1G8RLL4"/>
<evidence type="ECO:0000259" key="5">
    <source>
        <dbReference type="PROSITE" id="PS50305"/>
    </source>
</evidence>
<proteinExistence type="predicted"/>
<keyword evidence="2" id="KW-0808">Transferase</keyword>
<evidence type="ECO:0000313" key="7">
    <source>
        <dbReference type="Proteomes" id="UP000199225"/>
    </source>
</evidence>
<dbReference type="EMBL" id="FNEV01000002">
    <property type="protein sequence ID" value="SDJ17974.1"/>
    <property type="molecule type" value="Genomic_DNA"/>
</dbReference>
<dbReference type="Gene3D" id="3.40.50.1220">
    <property type="entry name" value="TPP-binding domain"/>
    <property type="match status" value="1"/>
</dbReference>